<evidence type="ECO:0000313" key="1">
    <source>
        <dbReference type="EMBL" id="KAJ7337964.1"/>
    </source>
</evidence>
<dbReference type="Gene3D" id="3.60.10.10">
    <property type="entry name" value="Endonuclease/exonuclease/phosphatase"/>
    <property type="match status" value="1"/>
</dbReference>
<dbReference type="Proteomes" id="UP001142489">
    <property type="component" value="Unassembled WGS sequence"/>
</dbReference>
<feature type="non-terminal residue" evidence="1">
    <location>
        <position position="1"/>
    </location>
</feature>
<name>A0A9Q0Y0R8_9SAUR</name>
<dbReference type="AlphaFoldDB" id="A0A9Q0Y0R8"/>
<organism evidence="1 2">
    <name type="scientific">Phrynocephalus forsythii</name>
    <dbReference type="NCBI Taxonomy" id="171643"/>
    <lineage>
        <taxon>Eukaryota</taxon>
        <taxon>Metazoa</taxon>
        <taxon>Chordata</taxon>
        <taxon>Craniata</taxon>
        <taxon>Vertebrata</taxon>
        <taxon>Euteleostomi</taxon>
        <taxon>Lepidosauria</taxon>
        <taxon>Squamata</taxon>
        <taxon>Bifurcata</taxon>
        <taxon>Unidentata</taxon>
        <taxon>Episquamata</taxon>
        <taxon>Toxicofera</taxon>
        <taxon>Iguania</taxon>
        <taxon>Acrodonta</taxon>
        <taxon>Agamidae</taxon>
        <taxon>Agaminae</taxon>
        <taxon>Phrynocephalus</taxon>
    </lineage>
</organism>
<sequence>KTKGHPSGGLATLVAHHIPSELVFMADNHCKLQIIRVHKQTNALLVVNVYIPPTELKADGERQWSYLSQALENAETRFPQAWSLVAGDFSAR</sequence>
<dbReference type="EMBL" id="JAPFRF010000003">
    <property type="protein sequence ID" value="KAJ7337964.1"/>
    <property type="molecule type" value="Genomic_DNA"/>
</dbReference>
<dbReference type="SUPFAM" id="SSF56219">
    <property type="entry name" value="DNase I-like"/>
    <property type="match status" value="1"/>
</dbReference>
<evidence type="ECO:0008006" key="3">
    <source>
        <dbReference type="Google" id="ProtNLM"/>
    </source>
</evidence>
<proteinExistence type="predicted"/>
<reference evidence="1" key="1">
    <citation type="journal article" date="2023" name="DNA Res.">
        <title>Chromosome-level genome assembly of Phrynocephalus forsythii using third-generation DNA sequencing and Hi-C analysis.</title>
        <authorList>
            <person name="Qi Y."/>
            <person name="Zhao W."/>
            <person name="Zhao Y."/>
            <person name="Niu C."/>
            <person name="Cao S."/>
            <person name="Zhang Y."/>
        </authorList>
    </citation>
    <scope>NUCLEOTIDE SEQUENCE</scope>
    <source>
        <tissue evidence="1">Muscle</tissue>
    </source>
</reference>
<accession>A0A9Q0Y0R8</accession>
<feature type="non-terminal residue" evidence="1">
    <location>
        <position position="92"/>
    </location>
</feature>
<dbReference type="InterPro" id="IPR036691">
    <property type="entry name" value="Endo/exonu/phosph_ase_sf"/>
</dbReference>
<keyword evidence="2" id="KW-1185">Reference proteome</keyword>
<evidence type="ECO:0000313" key="2">
    <source>
        <dbReference type="Proteomes" id="UP001142489"/>
    </source>
</evidence>
<comment type="caution">
    <text evidence="1">The sequence shown here is derived from an EMBL/GenBank/DDBJ whole genome shotgun (WGS) entry which is preliminary data.</text>
</comment>
<gene>
    <name evidence="1" type="ORF">JRQ81_010490</name>
</gene>
<protein>
    <recommendedName>
        <fullName evidence="3">Endonuclease/exonuclease/phosphatase domain-containing protein</fullName>
    </recommendedName>
</protein>